<evidence type="ECO:0000259" key="1">
    <source>
        <dbReference type="PROSITE" id="PS51819"/>
    </source>
</evidence>
<organism evidence="2 3">
    <name type="scientific">Halobacillus trueperi</name>
    <dbReference type="NCBI Taxonomy" id="156205"/>
    <lineage>
        <taxon>Bacteria</taxon>
        <taxon>Bacillati</taxon>
        <taxon>Bacillota</taxon>
        <taxon>Bacilli</taxon>
        <taxon>Bacillales</taxon>
        <taxon>Bacillaceae</taxon>
        <taxon>Halobacillus</taxon>
    </lineage>
</organism>
<dbReference type="PROSITE" id="PS51819">
    <property type="entry name" value="VOC"/>
    <property type="match status" value="1"/>
</dbReference>
<dbReference type="SUPFAM" id="SSF54593">
    <property type="entry name" value="Glyoxalase/Bleomycin resistance protein/Dihydroxybiphenyl dioxygenase"/>
    <property type="match status" value="1"/>
</dbReference>
<evidence type="ECO:0000313" key="3">
    <source>
        <dbReference type="Proteomes" id="UP000256305"/>
    </source>
</evidence>
<dbReference type="InterPro" id="IPR029068">
    <property type="entry name" value="Glyas_Bleomycin-R_OHBP_Dase"/>
</dbReference>
<dbReference type="Proteomes" id="UP000256305">
    <property type="component" value="Unassembled WGS sequence"/>
</dbReference>
<keyword evidence="3" id="KW-1185">Reference proteome</keyword>
<evidence type="ECO:0000313" key="2">
    <source>
        <dbReference type="EMBL" id="REJ10957.1"/>
    </source>
</evidence>
<reference evidence="2 3" key="1">
    <citation type="submission" date="2018-08" db="EMBL/GenBank/DDBJ databases">
        <title>Genome sequence of Halobacillus trueperi KCTC 3686.</title>
        <authorList>
            <person name="Cho K.H."/>
            <person name="Kwak M.-J."/>
            <person name="Kim B.-Y."/>
            <person name="Chun J."/>
        </authorList>
    </citation>
    <scope>NUCLEOTIDE SEQUENCE [LARGE SCALE GENOMIC DNA]</scope>
    <source>
        <strain evidence="2 3">KCTC 3686</strain>
    </source>
</reference>
<dbReference type="InterPro" id="IPR037523">
    <property type="entry name" value="VOC_core"/>
</dbReference>
<accession>A0A3E0JDS9</accession>
<proteinExistence type="predicted"/>
<comment type="caution">
    <text evidence="2">The sequence shown here is derived from an EMBL/GenBank/DDBJ whole genome shotgun (WGS) entry which is preliminary data.</text>
</comment>
<name>A0A3E0JDS9_9BACI</name>
<dbReference type="Pfam" id="PF18711">
    <property type="entry name" value="TxDE"/>
    <property type="match status" value="1"/>
</dbReference>
<feature type="domain" description="VOC" evidence="1">
    <location>
        <begin position="2"/>
        <end position="116"/>
    </location>
</feature>
<sequence length="225" mass="25818">MEIESVILKAREIDSMRRFYIDLLNFTEIERQEGCLSIKVGHSVLQFLEEKEARKPFYHFAFNIPSNQFQEAKDWVREKVSLNTENDRDEIEFERLGGRSFYITDPAGNIVEFIAREQSPGQAGPFCMQTLLNISEMSLTVSHVLKAGEELQRIGLTSRDNDPINRAYLNFMGDDGSDCYLLLVEPGRRWIFSDLVSEVHPLKVIVKNIGTITVDERGRLTVVQA</sequence>
<dbReference type="AlphaFoldDB" id="A0A3E0JDS9"/>
<gene>
    <name evidence="2" type="ORF">DYE48_00710</name>
</gene>
<dbReference type="RefSeq" id="WP_115821949.1">
    <property type="nucleotide sequence ID" value="NZ_QUAE01000001.1"/>
</dbReference>
<dbReference type="Gene3D" id="3.10.180.10">
    <property type="entry name" value="2,3-Dihydroxybiphenyl 1,2-Dioxygenase, domain 1"/>
    <property type="match status" value="1"/>
</dbReference>
<protein>
    <recommendedName>
        <fullName evidence="1">VOC domain-containing protein</fullName>
    </recommendedName>
</protein>
<dbReference type="InterPro" id="IPR040553">
    <property type="entry name" value="TxDE"/>
</dbReference>
<dbReference type="EMBL" id="QUAE01000001">
    <property type="protein sequence ID" value="REJ10957.1"/>
    <property type="molecule type" value="Genomic_DNA"/>
</dbReference>